<dbReference type="PANTHER" id="PTHR12169">
    <property type="entry name" value="ATPASE N2B"/>
    <property type="match status" value="1"/>
</dbReference>
<sequence length="390" mass="43443">MSALLLDRYKDKIAQGFLEPDPAQVEVLGRLDDLRERLEGYRLPRRSTPLGWLLGKKPTPGPRGLYVWGPVGRGKTMIMDLFFETVAVEHKHRLHFNEFMAGIHARIHAWRQDLKKGLVKGDDPIEPVAQVVAETTALLCFDEFTVTDIADAMILGRLFEALFARGVVIVATSNVAPGDLYTNGLNRALFLPFIRLIEERMEPVRLVARTDYRLEKLQGQPVYYVPADARADLAMTKAFKALTGVEQGDPISLELLGRSLRVPQAKAHVARFDFTDLCDAPLGSTDFLAIATNFHSVLIDRIPIIASDRRNSAKRFILLIDALYDQHVKLIASAAAQPIDLYFAERGTEAFEFDRTVSRLIEMQSSSYLALPHGTIDSQASGVSTGLVET</sequence>
<dbReference type="AlphaFoldDB" id="B2IG83"/>
<dbReference type="GO" id="GO:0005737">
    <property type="term" value="C:cytoplasm"/>
    <property type="evidence" value="ECO:0007669"/>
    <property type="project" value="TreeGrafter"/>
</dbReference>
<name>B2IG83_BEII9</name>
<dbReference type="Proteomes" id="UP000001695">
    <property type="component" value="Chromosome"/>
</dbReference>
<keyword evidence="4" id="KW-1185">Reference proteome</keyword>
<dbReference type="HOGENOM" id="CLU_008681_0_1_5"/>
<dbReference type="Gene3D" id="3.40.50.300">
    <property type="entry name" value="P-loop containing nucleotide triphosphate hydrolases"/>
    <property type="match status" value="1"/>
</dbReference>
<protein>
    <submittedName>
        <fullName evidence="3">AFG1-family ATPase</fullName>
    </submittedName>
</protein>
<organism evidence="3 4">
    <name type="scientific">Beijerinckia indica subsp. indica (strain ATCC 9039 / DSM 1715 / NCIMB 8712)</name>
    <dbReference type="NCBI Taxonomy" id="395963"/>
    <lineage>
        <taxon>Bacteria</taxon>
        <taxon>Pseudomonadati</taxon>
        <taxon>Pseudomonadota</taxon>
        <taxon>Alphaproteobacteria</taxon>
        <taxon>Hyphomicrobiales</taxon>
        <taxon>Beijerinckiaceae</taxon>
        <taxon>Beijerinckia</taxon>
    </lineage>
</organism>
<evidence type="ECO:0000313" key="4">
    <source>
        <dbReference type="Proteomes" id="UP000001695"/>
    </source>
</evidence>
<reference evidence="3 4" key="2">
    <citation type="journal article" date="2010" name="J. Bacteriol.">
        <title>Complete genome sequence of Beijerinckia indica subsp. indica.</title>
        <authorList>
            <person name="Tamas I."/>
            <person name="Dedysh S.N."/>
            <person name="Liesack W."/>
            <person name="Stott M.B."/>
            <person name="Alam M."/>
            <person name="Murrell J.C."/>
            <person name="Dunfield P.F."/>
        </authorList>
    </citation>
    <scope>NUCLEOTIDE SEQUENCE [LARGE SCALE GENOMIC DNA]</scope>
    <source>
        <strain evidence="4">ATCC 9039 / DSM 1715 / NCIMB 8712</strain>
    </source>
</reference>
<dbReference type="RefSeq" id="WP_012386505.1">
    <property type="nucleotide sequence ID" value="NC_010581.1"/>
</dbReference>
<evidence type="ECO:0000256" key="2">
    <source>
        <dbReference type="ARBA" id="ARBA00022840"/>
    </source>
</evidence>
<proteinExistence type="predicted"/>
<dbReference type="GO" id="GO:0016887">
    <property type="term" value="F:ATP hydrolysis activity"/>
    <property type="evidence" value="ECO:0007669"/>
    <property type="project" value="InterPro"/>
</dbReference>
<dbReference type="InterPro" id="IPR005654">
    <property type="entry name" value="ATPase_AFG1-like"/>
</dbReference>
<dbReference type="OrthoDB" id="9774491at2"/>
<dbReference type="SUPFAM" id="SSF52540">
    <property type="entry name" value="P-loop containing nucleoside triphosphate hydrolases"/>
    <property type="match status" value="1"/>
</dbReference>
<dbReference type="GO" id="GO:0005524">
    <property type="term" value="F:ATP binding"/>
    <property type="evidence" value="ECO:0007669"/>
    <property type="project" value="UniProtKB-KW"/>
</dbReference>
<reference evidence="4" key="1">
    <citation type="submission" date="2008-03" db="EMBL/GenBank/DDBJ databases">
        <title>Complete sequence of chromosome of Beijerinckia indica subsp. indica ATCC 9039.</title>
        <authorList>
            <consortium name="US DOE Joint Genome Institute"/>
            <person name="Copeland A."/>
            <person name="Lucas S."/>
            <person name="Lapidus A."/>
            <person name="Glavina del Rio T."/>
            <person name="Dalin E."/>
            <person name="Tice H."/>
            <person name="Bruce D."/>
            <person name="Goodwin L."/>
            <person name="Pitluck S."/>
            <person name="LaButti K."/>
            <person name="Schmutz J."/>
            <person name="Larimer F."/>
            <person name="Land M."/>
            <person name="Hauser L."/>
            <person name="Kyrpides N."/>
            <person name="Mikhailova N."/>
            <person name="Dunfield P.F."/>
            <person name="Dedysh S.N."/>
            <person name="Liesack W."/>
            <person name="Saw J.H."/>
            <person name="Alam M."/>
            <person name="Chen Y."/>
            <person name="Murrell J.C."/>
            <person name="Richardson P."/>
        </authorList>
    </citation>
    <scope>NUCLEOTIDE SEQUENCE [LARGE SCALE GENOMIC DNA]</scope>
    <source>
        <strain evidence="4">ATCC 9039 / DSM 1715 / NCIMB 8712</strain>
    </source>
</reference>
<gene>
    <name evidence="3" type="ordered locus">Bind_3602</name>
</gene>
<dbReference type="PANTHER" id="PTHR12169:SF6">
    <property type="entry name" value="AFG1-LIKE ATPASE"/>
    <property type="match status" value="1"/>
</dbReference>
<evidence type="ECO:0000313" key="3">
    <source>
        <dbReference type="EMBL" id="ACB97157.1"/>
    </source>
</evidence>
<dbReference type="NCBIfam" id="NF040713">
    <property type="entry name" value="ZapE"/>
    <property type="match status" value="1"/>
</dbReference>
<evidence type="ECO:0000256" key="1">
    <source>
        <dbReference type="ARBA" id="ARBA00022741"/>
    </source>
</evidence>
<dbReference type="InterPro" id="IPR027417">
    <property type="entry name" value="P-loop_NTPase"/>
</dbReference>
<keyword evidence="1" id="KW-0547">Nucleotide-binding</keyword>
<dbReference type="Pfam" id="PF03969">
    <property type="entry name" value="AFG1_ATPase"/>
    <property type="match status" value="1"/>
</dbReference>
<dbReference type="EMBL" id="CP001016">
    <property type="protein sequence ID" value="ACB97157.1"/>
    <property type="molecule type" value="Genomic_DNA"/>
</dbReference>
<dbReference type="KEGG" id="bid:Bind_3602"/>
<keyword evidence="2" id="KW-0067">ATP-binding</keyword>
<dbReference type="eggNOG" id="COG1485">
    <property type="taxonomic scope" value="Bacteria"/>
</dbReference>
<accession>B2IG83</accession>
<dbReference type="STRING" id="395963.Bind_3602"/>